<evidence type="ECO:0000313" key="1">
    <source>
        <dbReference type="EMBL" id="KAA9345761.1"/>
    </source>
</evidence>
<dbReference type="EMBL" id="VTWT01000001">
    <property type="protein sequence ID" value="KAA9345761.1"/>
    <property type="molecule type" value="Genomic_DNA"/>
</dbReference>
<dbReference type="RefSeq" id="WP_150901904.1">
    <property type="nucleotide sequence ID" value="NZ_VTWT01000001.1"/>
</dbReference>
<accession>A0A5N1J4C9</accession>
<gene>
    <name evidence="1" type="ORF">F0P94_01360</name>
</gene>
<name>A0A5N1J4C9_9BACT</name>
<protein>
    <submittedName>
        <fullName evidence="1">Uncharacterized protein</fullName>
    </submittedName>
</protein>
<comment type="caution">
    <text evidence="1">The sequence shown here is derived from an EMBL/GenBank/DDBJ whole genome shotgun (WGS) entry which is preliminary data.</text>
</comment>
<dbReference type="Proteomes" id="UP000326570">
    <property type="component" value="Unassembled WGS sequence"/>
</dbReference>
<organism evidence="1 2">
    <name type="scientific">Adhaeribacter soli</name>
    <dbReference type="NCBI Taxonomy" id="2607655"/>
    <lineage>
        <taxon>Bacteria</taxon>
        <taxon>Pseudomonadati</taxon>
        <taxon>Bacteroidota</taxon>
        <taxon>Cytophagia</taxon>
        <taxon>Cytophagales</taxon>
        <taxon>Hymenobacteraceae</taxon>
        <taxon>Adhaeribacter</taxon>
    </lineage>
</organism>
<proteinExistence type="predicted"/>
<dbReference type="AlphaFoldDB" id="A0A5N1J4C9"/>
<reference evidence="1 2" key="1">
    <citation type="submission" date="2019-09" db="EMBL/GenBank/DDBJ databases">
        <title>Genome sequence of Adhaeribacter sp. M2.</title>
        <authorList>
            <person name="Srinivasan S."/>
        </authorList>
    </citation>
    <scope>NUCLEOTIDE SEQUENCE [LARGE SCALE GENOMIC DNA]</scope>
    <source>
        <strain evidence="1 2">M2</strain>
    </source>
</reference>
<keyword evidence="2" id="KW-1185">Reference proteome</keyword>
<evidence type="ECO:0000313" key="2">
    <source>
        <dbReference type="Proteomes" id="UP000326570"/>
    </source>
</evidence>
<sequence>MIKKIGLFLCIGVSVLMSSCKNEEVIPNLDKEVRLNFPFEYWPSNKTQFELSPKYTHLIKFNKTNYSGLTSIKLYSAMATEVVGDTAELELFNITDNTAVANSLLMASTPSLSYQLVQSSNIINELPNKEIDLGIRLKSKKGQFVYARTPVLVLSRN</sequence>
<dbReference type="PROSITE" id="PS51257">
    <property type="entry name" value="PROKAR_LIPOPROTEIN"/>
    <property type="match status" value="1"/>
</dbReference>